<dbReference type="GO" id="GO:0006623">
    <property type="term" value="P:protein targeting to vacuole"/>
    <property type="evidence" value="ECO:0007669"/>
    <property type="project" value="InterPro"/>
</dbReference>
<evidence type="ECO:0000256" key="2">
    <source>
        <dbReference type="ARBA" id="ARBA00022771"/>
    </source>
</evidence>
<accession>A0A3Q0IMU0</accession>
<dbReference type="Pfam" id="PF23411">
    <property type="entry name" value="Beta-prop_Vps41"/>
    <property type="match status" value="1"/>
</dbReference>
<evidence type="ECO:0000256" key="1">
    <source>
        <dbReference type="ARBA" id="ARBA00022448"/>
    </source>
</evidence>
<sequence length="619" mass="71655">MNTLCVCNVRKRNAVELPSRDLPEHIVEQVAFIQLDYIVCGLGPLSTDELVVLGYFPHDADIEDPERPQILVYQTSTRSILSTDSLSLRGYEQYAPKDYQLTVCLIDESRFTIVSPKDIVVAIPYDADDRVEWLIDNNKFEEAMEAVIANEKQLQRNNLIDVGRKYLDHLLFLQEYELAGEVCKKVLGTNKSLWEEEVYKFARVHELRKISRYLPQGYYKLDPHIYEMVLFEYLQLEPEGFLQLVKEWPPDLYKVSAIINAVLEHMIKSDMDDKDIILEALAILYSYNNKYDKALALYLKMQHKAVFGMIEKHDLYNVVHDMIEQLMDLDIEQSIRMLTEKEETNSSVAMAKLKIPSNVVVAKLEHNSMYLYLYLDALEKIEGKSSKKYHGSLVRLYAEYCRDKLLPLLRRSDTYPIREALNICKSNNYVPEMVYLLGRIGNTKEALSLIMEHLKDIQQAITFCQEHDDPDLWQDLIQYALNKPEYITYLLQRIGMFVDPRILVEKIQDGLEIPGLKYSLVKMMRDYNLQVSVQEGCKKILVSDYFNLQERLVTLQTRGIELNSSCVCGGCHQQLISSHLVSRLITFNCKHSFHEQCLPNLDKCAICCTEGKSTSSSIL</sequence>
<feature type="domain" description="RING-type" evidence="7">
    <location>
        <begin position="568"/>
        <end position="607"/>
    </location>
</feature>
<dbReference type="InterPro" id="IPR000547">
    <property type="entry name" value="Clathrin_H-chain/VPS_repeat"/>
</dbReference>
<dbReference type="GO" id="GO:0016236">
    <property type="term" value="P:macroautophagy"/>
    <property type="evidence" value="ECO:0007669"/>
    <property type="project" value="TreeGrafter"/>
</dbReference>
<dbReference type="AlphaFoldDB" id="A0A3Q0IMU0"/>
<evidence type="ECO:0000313" key="9">
    <source>
        <dbReference type="RefSeq" id="XP_026677609.1"/>
    </source>
</evidence>
<dbReference type="PANTHER" id="PTHR12616:SF1">
    <property type="entry name" value="VACUOLAR PROTEIN SORTING-ASSOCIATED PROTEIN 41 HOMOLOG"/>
    <property type="match status" value="1"/>
</dbReference>
<name>A0A3Q0IMU0_DIACI</name>
<evidence type="ECO:0000256" key="6">
    <source>
        <dbReference type="PROSITE-ProRule" id="PRU01006"/>
    </source>
</evidence>
<organism evidence="8 9">
    <name type="scientific">Diaphorina citri</name>
    <name type="common">Asian citrus psyllid</name>
    <dbReference type="NCBI Taxonomy" id="121845"/>
    <lineage>
        <taxon>Eukaryota</taxon>
        <taxon>Metazoa</taxon>
        <taxon>Ecdysozoa</taxon>
        <taxon>Arthropoda</taxon>
        <taxon>Hexapoda</taxon>
        <taxon>Insecta</taxon>
        <taxon>Pterygota</taxon>
        <taxon>Neoptera</taxon>
        <taxon>Paraneoptera</taxon>
        <taxon>Hemiptera</taxon>
        <taxon>Sternorrhyncha</taxon>
        <taxon>Psylloidea</taxon>
        <taxon>Psyllidae</taxon>
        <taxon>Diaphorininae</taxon>
        <taxon>Diaphorina</taxon>
    </lineage>
</organism>
<dbReference type="Proteomes" id="UP000079169">
    <property type="component" value="Unplaced"/>
</dbReference>
<feature type="repeat" description="CHCR" evidence="6">
    <location>
        <begin position="348"/>
        <end position="489"/>
    </location>
</feature>
<protein>
    <submittedName>
        <fullName evidence="9">Vacuolar protein sorting-associated protein 41 homolog</fullName>
    </submittedName>
</protein>
<evidence type="ECO:0000256" key="5">
    <source>
        <dbReference type="PROSITE-ProRule" id="PRU00175"/>
    </source>
</evidence>
<dbReference type="PROSITE" id="PS50089">
    <property type="entry name" value="ZF_RING_2"/>
    <property type="match status" value="1"/>
</dbReference>
<dbReference type="InterPro" id="IPR057780">
    <property type="entry name" value="Beta-prop_Vps41"/>
</dbReference>
<dbReference type="GeneID" id="103506943"/>
<dbReference type="InterPro" id="IPR045111">
    <property type="entry name" value="Vps41/Vps8"/>
</dbReference>
<dbReference type="RefSeq" id="XP_026677609.1">
    <property type="nucleotide sequence ID" value="XM_026821808.1"/>
</dbReference>
<reference evidence="9" key="1">
    <citation type="submission" date="2025-08" db="UniProtKB">
        <authorList>
            <consortium name="RefSeq"/>
        </authorList>
    </citation>
    <scope>IDENTIFICATION</scope>
</reference>
<dbReference type="InterPro" id="IPR001841">
    <property type="entry name" value="Znf_RING"/>
</dbReference>
<dbReference type="GO" id="GO:0009267">
    <property type="term" value="P:cellular response to starvation"/>
    <property type="evidence" value="ECO:0007669"/>
    <property type="project" value="TreeGrafter"/>
</dbReference>
<dbReference type="InterPro" id="IPR011990">
    <property type="entry name" value="TPR-like_helical_dom_sf"/>
</dbReference>
<keyword evidence="4" id="KW-0653">Protein transport</keyword>
<evidence type="ECO:0000313" key="8">
    <source>
        <dbReference type="Proteomes" id="UP000079169"/>
    </source>
</evidence>
<dbReference type="PANTHER" id="PTHR12616">
    <property type="entry name" value="VACUOLAR PROTEIN SORTING VPS41"/>
    <property type="match status" value="1"/>
</dbReference>
<dbReference type="KEGG" id="dci:103506943"/>
<dbReference type="GO" id="GO:0008270">
    <property type="term" value="F:zinc ion binding"/>
    <property type="evidence" value="ECO:0007669"/>
    <property type="project" value="UniProtKB-KW"/>
</dbReference>
<evidence type="ECO:0000256" key="4">
    <source>
        <dbReference type="ARBA" id="ARBA00022927"/>
    </source>
</evidence>
<dbReference type="Gene3D" id="1.25.40.10">
    <property type="entry name" value="Tetratricopeptide repeat domain"/>
    <property type="match status" value="1"/>
</dbReference>
<dbReference type="STRING" id="121845.A0A3Q0IMU0"/>
<keyword evidence="1" id="KW-0813">Transport</keyword>
<proteinExistence type="predicted"/>
<dbReference type="PaxDb" id="121845-A0A3Q0IMU0"/>
<dbReference type="SUPFAM" id="SSF48371">
    <property type="entry name" value="ARM repeat"/>
    <property type="match status" value="1"/>
</dbReference>
<dbReference type="GO" id="GO:0005770">
    <property type="term" value="C:late endosome"/>
    <property type="evidence" value="ECO:0007669"/>
    <property type="project" value="TreeGrafter"/>
</dbReference>
<dbReference type="PROSITE" id="PS50236">
    <property type="entry name" value="CHCR"/>
    <property type="match status" value="1"/>
</dbReference>
<keyword evidence="8" id="KW-1185">Reference proteome</keyword>
<gene>
    <name evidence="9" type="primary">LOC103506943</name>
</gene>
<keyword evidence="2 5" id="KW-0863">Zinc-finger</keyword>
<dbReference type="GO" id="GO:0034058">
    <property type="term" value="P:endosomal vesicle fusion"/>
    <property type="evidence" value="ECO:0007669"/>
    <property type="project" value="TreeGrafter"/>
</dbReference>
<dbReference type="Pfam" id="PF23556">
    <property type="entry name" value="TPR_Vps41"/>
    <property type="match status" value="1"/>
</dbReference>
<keyword evidence="2 5" id="KW-0479">Metal-binding</keyword>
<evidence type="ECO:0000259" key="7">
    <source>
        <dbReference type="PROSITE" id="PS50089"/>
    </source>
</evidence>
<dbReference type="SMART" id="SM00299">
    <property type="entry name" value="CLH"/>
    <property type="match status" value="1"/>
</dbReference>
<keyword evidence="3" id="KW-0862">Zinc</keyword>
<dbReference type="InterPro" id="IPR016024">
    <property type="entry name" value="ARM-type_fold"/>
</dbReference>
<evidence type="ECO:0000256" key="3">
    <source>
        <dbReference type="ARBA" id="ARBA00022833"/>
    </source>
</evidence>
<dbReference type="GO" id="GO:0030897">
    <property type="term" value="C:HOPS complex"/>
    <property type="evidence" value="ECO:0007669"/>
    <property type="project" value="TreeGrafter"/>
</dbReference>